<sequence length="425" mass="46509">MTRAADSPLVDRLGEWLIDRALAEHPAIETFEQFCIRLKAIGLPVARCRVTWPTLHPLFSAETMLWRDGQEMEFRQFPHQDSDSEEWRESPARWMLDNGIVVMRRRLAGDEPQLDFPLLADLAGQGYTDFLALRTPLSGKVHTVSRERDAFGLYVTWVSDRASGFSDGDVEVLLRLQRFYAVAAKTALQPRMTENIANTYLGETVGRQVLAGQIKLGSGQRTRALVWYSDLRNSTQFSETLLEADYLDLLNDYFSCVAEAALDAGGEILAFIGDAVLAIFPVPEESECRAGSPGEARLDQVALAATDAARGALAAAEAVNGGRRAAGRPTFRFGIAMNIGEVMFGNIGIDRRLSFSVIGTTVNEVARIETMTKMLGTAVLATRAVAEAAPGAWDTRGAHPLRGFEQPVELFALAEANGEAKIAAE</sequence>
<dbReference type="PANTHER" id="PTHR43081:SF11">
    <property type="entry name" value="BLR2264 PROTEIN"/>
    <property type="match status" value="1"/>
</dbReference>
<dbReference type="GO" id="GO:0006171">
    <property type="term" value="P:cAMP biosynthetic process"/>
    <property type="evidence" value="ECO:0007669"/>
    <property type="project" value="TreeGrafter"/>
</dbReference>
<dbReference type="SMART" id="SM00044">
    <property type="entry name" value="CYCc"/>
    <property type="match status" value="1"/>
</dbReference>
<name>A0A7V7TVL3_9HYPH</name>
<dbReference type="RefSeq" id="WP_150971873.1">
    <property type="nucleotide sequence ID" value="NZ_VZDO01000015.1"/>
</dbReference>
<evidence type="ECO:0000259" key="1">
    <source>
        <dbReference type="PROSITE" id="PS50125"/>
    </source>
</evidence>
<comment type="caution">
    <text evidence="2">The sequence shown here is derived from an EMBL/GenBank/DDBJ whole genome shotgun (WGS) entry which is preliminary data.</text>
</comment>
<dbReference type="InterPro" id="IPR050697">
    <property type="entry name" value="Adenylyl/Guanylyl_Cyclase_3/4"/>
</dbReference>
<proteinExistence type="predicted"/>
<dbReference type="PROSITE" id="PS50125">
    <property type="entry name" value="GUANYLATE_CYCLASE_2"/>
    <property type="match status" value="1"/>
</dbReference>
<dbReference type="Proteomes" id="UP000432089">
    <property type="component" value="Unassembled WGS sequence"/>
</dbReference>
<organism evidence="2 3">
    <name type="scientific">Plantimonas leprariae</name>
    <dbReference type="NCBI Taxonomy" id="2615207"/>
    <lineage>
        <taxon>Bacteria</taxon>
        <taxon>Pseudomonadati</taxon>
        <taxon>Pseudomonadota</taxon>
        <taxon>Alphaproteobacteria</taxon>
        <taxon>Hyphomicrobiales</taxon>
        <taxon>Aurantimonadaceae</taxon>
        <taxon>Plantimonas</taxon>
    </lineage>
</organism>
<evidence type="ECO:0000313" key="2">
    <source>
        <dbReference type="EMBL" id="KAB0677764.1"/>
    </source>
</evidence>
<gene>
    <name evidence="2" type="ORF">F6X38_17440</name>
</gene>
<dbReference type="Gene3D" id="3.30.70.1230">
    <property type="entry name" value="Nucleotide cyclase"/>
    <property type="match status" value="1"/>
</dbReference>
<dbReference type="InterPro" id="IPR029787">
    <property type="entry name" value="Nucleotide_cyclase"/>
</dbReference>
<dbReference type="SUPFAM" id="SSF55073">
    <property type="entry name" value="Nucleotide cyclase"/>
    <property type="match status" value="1"/>
</dbReference>
<reference evidence="2 3" key="1">
    <citation type="submission" date="2019-09" db="EMBL/GenBank/DDBJ databases">
        <title>YIM 132180 draft genome.</title>
        <authorList>
            <person name="Zhang K."/>
        </authorList>
    </citation>
    <scope>NUCLEOTIDE SEQUENCE [LARGE SCALE GENOMIC DNA]</scope>
    <source>
        <strain evidence="2 3">YIM 132180</strain>
    </source>
</reference>
<accession>A0A7V7TVL3</accession>
<keyword evidence="3" id="KW-1185">Reference proteome</keyword>
<dbReference type="PANTHER" id="PTHR43081">
    <property type="entry name" value="ADENYLATE CYCLASE, TERMINAL-DIFFERENTIATION SPECIFIC-RELATED"/>
    <property type="match status" value="1"/>
</dbReference>
<dbReference type="InterPro" id="IPR001054">
    <property type="entry name" value="A/G_cyclase"/>
</dbReference>
<protein>
    <submittedName>
        <fullName evidence="2">Adenylate/guanylate cyclase domain-containing protein</fullName>
    </submittedName>
</protein>
<dbReference type="GO" id="GO:0004016">
    <property type="term" value="F:adenylate cyclase activity"/>
    <property type="evidence" value="ECO:0007669"/>
    <property type="project" value="UniProtKB-ARBA"/>
</dbReference>
<evidence type="ECO:0000313" key="3">
    <source>
        <dbReference type="Proteomes" id="UP000432089"/>
    </source>
</evidence>
<dbReference type="GO" id="GO:0035556">
    <property type="term" value="P:intracellular signal transduction"/>
    <property type="evidence" value="ECO:0007669"/>
    <property type="project" value="InterPro"/>
</dbReference>
<dbReference type="Pfam" id="PF00211">
    <property type="entry name" value="Guanylate_cyc"/>
    <property type="match status" value="1"/>
</dbReference>
<dbReference type="EMBL" id="VZDO01000015">
    <property type="protein sequence ID" value="KAB0677764.1"/>
    <property type="molecule type" value="Genomic_DNA"/>
</dbReference>
<dbReference type="CDD" id="cd07302">
    <property type="entry name" value="CHD"/>
    <property type="match status" value="1"/>
</dbReference>
<dbReference type="AlphaFoldDB" id="A0A7V7TVL3"/>
<feature type="domain" description="Guanylate cyclase" evidence="1">
    <location>
        <begin position="225"/>
        <end position="369"/>
    </location>
</feature>